<dbReference type="Ensembl" id="ENSSDAT00000012143.1">
    <property type="protein sequence ID" value="ENSSDAP00000010714.1"/>
    <property type="gene ID" value="ENSSDAG00000009693.1"/>
</dbReference>
<dbReference type="Ensembl" id="ENSSDAT00000019432.1">
    <property type="protein sequence ID" value="ENSSDAP00000017094.1"/>
    <property type="gene ID" value="ENSSDAG00000015479.1"/>
</dbReference>
<evidence type="ECO:0000313" key="1">
    <source>
        <dbReference type="Ensembl" id="ENSSDAP00000017094.1"/>
    </source>
</evidence>
<proteinExistence type="predicted"/>
<reference evidence="1" key="1">
    <citation type="submission" date="2025-05" db="UniProtKB">
        <authorList>
            <consortium name="Ensembl"/>
        </authorList>
    </citation>
    <scope>IDENTIFICATION</scope>
</reference>
<evidence type="ECO:0000313" key="2">
    <source>
        <dbReference type="Proteomes" id="UP000694422"/>
    </source>
</evidence>
<name>A0A8C9Q6K0_SPEDA</name>
<sequence length="75" mass="8653">MSSPGSLKQFPPRPKAYEISCAEDQGLCRWKCRKPENELNYYCENRKKCCMIGFPTAISQTTEASKIETTSIFYF</sequence>
<protein>
    <recommendedName>
        <fullName evidence="3">Beta-defensin</fullName>
    </recommendedName>
</protein>
<keyword evidence="2" id="KW-1185">Reference proteome</keyword>
<dbReference type="AlphaFoldDB" id="A0A8C9Q6K0"/>
<accession>A0A8C9Q6K0</accession>
<evidence type="ECO:0008006" key="3">
    <source>
        <dbReference type="Google" id="ProtNLM"/>
    </source>
</evidence>
<organism evidence="1 2">
    <name type="scientific">Spermophilus dauricus</name>
    <name type="common">Daurian ground squirrel</name>
    <dbReference type="NCBI Taxonomy" id="99837"/>
    <lineage>
        <taxon>Eukaryota</taxon>
        <taxon>Metazoa</taxon>
        <taxon>Chordata</taxon>
        <taxon>Craniata</taxon>
        <taxon>Vertebrata</taxon>
        <taxon>Euteleostomi</taxon>
        <taxon>Mammalia</taxon>
        <taxon>Eutheria</taxon>
        <taxon>Euarchontoglires</taxon>
        <taxon>Glires</taxon>
        <taxon>Rodentia</taxon>
        <taxon>Sciuromorpha</taxon>
        <taxon>Sciuridae</taxon>
        <taxon>Xerinae</taxon>
        <taxon>Marmotini</taxon>
        <taxon>Spermophilus</taxon>
    </lineage>
</organism>
<dbReference type="Proteomes" id="UP000694422">
    <property type="component" value="Unplaced"/>
</dbReference>